<organism evidence="2 3">
    <name type="scientific">Cryptolaemus montrouzieri</name>
    <dbReference type="NCBI Taxonomy" id="559131"/>
    <lineage>
        <taxon>Eukaryota</taxon>
        <taxon>Metazoa</taxon>
        <taxon>Ecdysozoa</taxon>
        <taxon>Arthropoda</taxon>
        <taxon>Hexapoda</taxon>
        <taxon>Insecta</taxon>
        <taxon>Pterygota</taxon>
        <taxon>Neoptera</taxon>
        <taxon>Endopterygota</taxon>
        <taxon>Coleoptera</taxon>
        <taxon>Polyphaga</taxon>
        <taxon>Cucujiformia</taxon>
        <taxon>Coccinelloidea</taxon>
        <taxon>Coccinellidae</taxon>
        <taxon>Scymninae</taxon>
        <taxon>Scymnini</taxon>
        <taxon>Cryptolaemus</taxon>
    </lineage>
</organism>
<evidence type="ECO:0000313" key="2">
    <source>
        <dbReference type="EMBL" id="KAL3269404.1"/>
    </source>
</evidence>
<feature type="compositionally biased region" description="Acidic residues" evidence="1">
    <location>
        <begin position="110"/>
        <end position="129"/>
    </location>
</feature>
<name>A0ABD2MTD3_9CUCU</name>
<dbReference type="AlphaFoldDB" id="A0ABD2MTD3"/>
<dbReference type="EMBL" id="JABFTP020000021">
    <property type="protein sequence ID" value="KAL3269404.1"/>
    <property type="molecule type" value="Genomic_DNA"/>
</dbReference>
<protein>
    <submittedName>
        <fullName evidence="2">Uncharacterized protein</fullName>
    </submittedName>
</protein>
<keyword evidence="3" id="KW-1185">Reference proteome</keyword>
<gene>
    <name evidence="2" type="ORF">HHI36_008474</name>
</gene>
<dbReference type="Proteomes" id="UP001516400">
    <property type="component" value="Unassembled WGS sequence"/>
</dbReference>
<accession>A0ABD2MTD3</accession>
<feature type="region of interest" description="Disordered" evidence="1">
    <location>
        <begin position="109"/>
        <end position="129"/>
    </location>
</feature>
<comment type="caution">
    <text evidence="2">The sequence shown here is derived from an EMBL/GenBank/DDBJ whole genome shotgun (WGS) entry which is preliminary data.</text>
</comment>
<sequence length="129" mass="14683">MYDYFGVKRVSRKSSNVYSTVQIANETSQNNGYDAQCYKLFTAMKISLDFLKKNEIALESVQEGHDAPELIDETPELSIRSTSTTTHTAKITIDEDWNASLPFFLKATQDDEEIDQVESNIEEESNDED</sequence>
<proteinExistence type="predicted"/>
<evidence type="ECO:0000256" key="1">
    <source>
        <dbReference type="SAM" id="MobiDB-lite"/>
    </source>
</evidence>
<reference evidence="2 3" key="1">
    <citation type="journal article" date="2021" name="BMC Biol.">
        <title>Horizontally acquired antibacterial genes associated with adaptive radiation of ladybird beetles.</title>
        <authorList>
            <person name="Li H.S."/>
            <person name="Tang X.F."/>
            <person name="Huang Y.H."/>
            <person name="Xu Z.Y."/>
            <person name="Chen M.L."/>
            <person name="Du X.Y."/>
            <person name="Qiu B.Y."/>
            <person name="Chen P.T."/>
            <person name="Zhang W."/>
            <person name="Slipinski A."/>
            <person name="Escalona H.E."/>
            <person name="Waterhouse R.M."/>
            <person name="Zwick A."/>
            <person name="Pang H."/>
        </authorList>
    </citation>
    <scope>NUCLEOTIDE SEQUENCE [LARGE SCALE GENOMIC DNA]</scope>
    <source>
        <strain evidence="2">SYSU2018</strain>
    </source>
</reference>
<evidence type="ECO:0000313" key="3">
    <source>
        <dbReference type="Proteomes" id="UP001516400"/>
    </source>
</evidence>